<protein>
    <submittedName>
        <fullName evidence="1">Uncharacterized protein</fullName>
    </submittedName>
</protein>
<organism evidence="1 2">
    <name type="scientific">Paramarasmius palmivorus</name>
    <dbReference type="NCBI Taxonomy" id="297713"/>
    <lineage>
        <taxon>Eukaryota</taxon>
        <taxon>Fungi</taxon>
        <taxon>Dikarya</taxon>
        <taxon>Basidiomycota</taxon>
        <taxon>Agaricomycotina</taxon>
        <taxon>Agaricomycetes</taxon>
        <taxon>Agaricomycetidae</taxon>
        <taxon>Agaricales</taxon>
        <taxon>Marasmiineae</taxon>
        <taxon>Marasmiaceae</taxon>
        <taxon>Paramarasmius</taxon>
    </lineage>
</organism>
<keyword evidence="2" id="KW-1185">Reference proteome</keyword>
<sequence length="314" mass="34928">MLGLNYPYEKAAILLEHLATERTSSGAIANALATFADAFPDTSTDVTTSEAGNGHTWHLTTRQDEGQPPEEIVFTVQGVILQCDLPPVVRPYGRFVSPRHVQQRVLLTGLNTATFSRALDGLARVDSLLRKAIRDNEGHVITGNTDGFTTIDVANRYFTSKRFANDEHHIGFTTDVDPKGILNDLRGEAFVHTADNVVEFYQRLNTNGDQRFKKIPPSTISEGDIVEVQITVSLVEHSAGKGRNTNVQYFTKLVLRTLTLLDKSYSKVSQPLIAKTNTRPILKRKVGYTEEETKTAEQRMKRMVIDTTTGSRHS</sequence>
<evidence type="ECO:0000313" key="1">
    <source>
        <dbReference type="EMBL" id="KAK7038678.1"/>
    </source>
</evidence>
<evidence type="ECO:0000313" key="2">
    <source>
        <dbReference type="Proteomes" id="UP001383192"/>
    </source>
</evidence>
<name>A0AAW0CJ53_9AGAR</name>
<accession>A0AAW0CJ53</accession>
<reference evidence="1 2" key="1">
    <citation type="submission" date="2024-01" db="EMBL/GenBank/DDBJ databases">
        <title>A draft genome for a cacao thread blight-causing isolate of Paramarasmius palmivorus.</title>
        <authorList>
            <person name="Baruah I.K."/>
            <person name="Bukari Y."/>
            <person name="Amoako-Attah I."/>
            <person name="Meinhardt L.W."/>
            <person name="Bailey B.A."/>
            <person name="Cohen S.P."/>
        </authorList>
    </citation>
    <scope>NUCLEOTIDE SEQUENCE [LARGE SCALE GENOMIC DNA]</scope>
    <source>
        <strain evidence="1 2">GH-12</strain>
    </source>
</reference>
<dbReference type="EMBL" id="JAYKXP010000043">
    <property type="protein sequence ID" value="KAK7038678.1"/>
    <property type="molecule type" value="Genomic_DNA"/>
</dbReference>
<comment type="caution">
    <text evidence="1">The sequence shown here is derived from an EMBL/GenBank/DDBJ whole genome shotgun (WGS) entry which is preliminary data.</text>
</comment>
<dbReference type="AlphaFoldDB" id="A0AAW0CJ53"/>
<gene>
    <name evidence="1" type="ORF">VNI00_010562</name>
</gene>
<dbReference type="Proteomes" id="UP001383192">
    <property type="component" value="Unassembled WGS sequence"/>
</dbReference>
<proteinExistence type="predicted"/>